<proteinExistence type="predicted"/>
<feature type="transmembrane region" description="Helical" evidence="1">
    <location>
        <begin position="99"/>
        <end position="117"/>
    </location>
</feature>
<evidence type="ECO:0000313" key="2">
    <source>
        <dbReference type="EMBL" id="GLV56388.1"/>
    </source>
</evidence>
<feature type="transmembrane region" description="Helical" evidence="1">
    <location>
        <begin position="196"/>
        <end position="215"/>
    </location>
</feature>
<protein>
    <recommendedName>
        <fullName evidence="4">Prenyltransferase</fullName>
    </recommendedName>
</protein>
<accession>A0ABQ6FRR1</accession>
<dbReference type="EMBL" id="BSRI01000002">
    <property type="protein sequence ID" value="GLV56388.1"/>
    <property type="molecule type" value="Genomic_DNA"/>
</dbReference>
<evidence type="ECO:0008006" key="4">
    <source>
        <dbReference type="Google" id="ProtNLM"/>
    </source>
</evidence>
<feature type="transmembrane region" description="Helical" evidence="1">
    <location>
        <begin position="37"/>
        <end position="59"/>
    </location>
</feature>
<evidence type="ECO:0000313" key="3">
    <source>
        <dbReference type="Proteomes" id="UP001344906"/>
    </source>
</evidence>
<keyword evidence="1" id="KW-0812">Transmembrane</keyword>
<feature type="transmembrane region" description="Helical" evidence="1">
    <location>
        <begin position="162"/>
        <end position="184"/>
    </location>
</feature>
<evidence type="ECO:0000256" key="1">
    <source>
        <dbReference type="SAM" id="Phobius"/>
    </source>
</evidence>
<name>A0ABQ6FRR1_9CHLR</name>
<dbReference type="Proteomes" id="UP001344906">
    <property type="component" value="Unassembled WGS sequence"/>
</dbReference>
<keyword evidence="3" id="KW-1185">Reference proteome</keyword>
<reference evidence="2 3" key="1">
    <citation type="submission" date="2023-02" db="EMBL/GenBank/DDBJ databases">
        <title>Dictyobacter halimunensis sp. nov., a new member of the class Ktedonobacteria from forest soil in a geothermal area.</title>
        <authorList>
            <person name="Rachmania M.K."/>
            <person name="Ningsih F."/>
            <person name="Sakai Y."/>
            <person name="Yabe S."/>
            <person name="Yokota A."/>
            <person name="Sjamsuridzal W."/>
        </authorList>
    </citation>
    <scope>NUCLEOTIDE SEQUENCE [LARGE SCALE GENOMIC DNA]</scope>
    <source>
        <strain evidence="2 3">S3.2.2.5</strain>
    </source>
</reference>
<gene>
    <name evidence="2" type="ORF">KDH_32290</name>
</gene>
<keyword evidence="1" id="KW-1133">Transmembrane helix</keyword>
<feature type="transmembrane region" description="Helical" evidence="1">
    <location>
        <begin position="138"/>
        <end position="156"/>
    </location>
</feature>
<keyword evidence="1" id="KW-0472">Membrane</keyword>
<comment type="caution">
    <text evidence="2">The sequence shown here is derived from an EMBL/GenBank/DDBJ whole genome shotgun (WGS) entry which is preliminary data.</text>
</comment>
<sequence>MSIWRQRFEQTRTSLYSGLLAPQIIGILLAWQQRMIINWLALTVALLLNLVLFLFLHNYLIRSDLGDTVDWYSVILRSLARSLFVVSTCALQGSLSGGAAILAALPIGLYTAVVAYLQQFSALRLGSGRENVAPEAREARLVGAALIGLITLAILLDCLLSVYPWYASIAILTTFPLLFALYHIDQDLQLRISARGAYWQTVLLFSIALLVHGLIGV</sequence>
<organism evidence="2 3">
    <name type="scientific">Dictyobacter halimunensis</name>
    <dbReference type="NCBI Taxonomy" id="3026934"/>
    <lineage>
        <taxon>Bacteria</taxon>
        <taxon>Bacillati</taxon>
        <taxon>Chloroflexota</taxon>
        <taxon>Ktedonobacteria</taxon>
        <taxon>Ktedonobacterales</taxon>
        <taxon>Dictyobacteraceae</taxon>
        <taxon>Dictyobacter</taxon>
    </lineage>
</organism>